<dbReference type="InterPro" id="IPR030378">
    <property type="entry name" value="G_CP_dom"/>
</dbReference>
<dbReference type="InterPro" id="IPR027417">
    <property type="entry name" value="P-loop_NTPase"/>
</dbReference>
<dbReference type="SUPFAM" id="SSF50249">
    <property type="entry name" value="Nucleic acid-binding proteins"/>
    <property type="match status" value="1"/>
</dbReference>
<comment type="subunit">
    <text evidence="10">Monomer. Associates with 30S ribosomal subunit, binds 16S rRNA.</text>
</comment>
<comment type="cofactor">
    <cofactor evidence="10">
        <name>Zn(2+)</name>
        <dbReference type="ChEBI" id="CHEBI:29105"/>
    </cofactor>
    <text evidence="10">Binds 1 zinc ion per subunit.</text>
</comment>
<evidence type="ECO:0000256" key="4">
    <source>
        <dbReference type="ARBA" id="ARBA00022730"/>
    </source>
</evidence>
<dbReference type="PROSITE" id="PS50936">
    <property type="entry name" value="ENGC_GTPASE"/>
    <property type="match status" value="1"/>
</dbReference>
<feature type="binding site" evidence="10">
    <location>
        <position position="287"/>
    </location>
    <ligand>
        <name>Zn(2+)</name>
        <dbReference type="ChEBI" id="CHEBI:29105"/>
    </ligand>
</feature>
<feature type="binding site" evidence="10">
    <location>
        <position position="289"/>
    </location>
    <ligand>
        <name>Zn(2+)</name>
        <dbReference type="ChEBI" id="CHEBI:29105"/>
    </ligand>
</feature>
<dbReference type="EMBL" id="JAMAST010000019">
    <property type="protein sequence ID" value="MCL1632677.1"/>
    <property type="molecule type" value="Genomic_DNA"/>
</dbReference>
<dbReference type="RefSeq" id="WP_249102667.1">
    <property type="nucleotide sequence ID" value="NZ_JAMAST010000019.1"/>
</dbReference>
<name>A0ABT0MCR4_9BACL</name>
<evidence type="ECO:0000256" key="8">
    <source>
        <dbReference type="ARBA" id="ARBA00022884"/>
    </source>
</evidence>
<evidence type="ECO:0000256" key="2">
    <source>
        <dbReference type="ARBA" id="ARBA00022517"/>
    </source>
</evidence>
<evidence type="ECO:0000256" key="6">
    <source>
        <dbReference type="ARBA" id="ARBA00022801"/>
    </source>
</evidence>
<keyword evidence="9 10" id="KW-0342">GTP-binding</keyword>
<dbReference type="NCBIfam" id="TIGR00157">
    <property type="entry name" value="ribosome small subunit-dependent GTPase A"/>
    <property type="match status" value="1"/>
</dbReference>
<protein>
    <recommendedName>
        <fullName evidence="10">Small ribosomal subunit biogenesis GTPase RsgA</fullName>
        <ecNumber evidence="10">3.6.1.-</ecNumber>
    </recommendedName>
</protein>
<evidence type="ECO:0000259" key="11">
    <source>
        <dbReference type="PROSITE" id="PS50936"/>
    </source>
</evidence>
<keyword evidence="14" id="KW-1185">Reference proteome</keyword>
<dbReference type="InterPro" id="IPR004881">
    <property type="entry name" value="Ribosome_biogen_GTPase_RsgA"/>
</dbReference>
<keyword evidence="2 10" id="KW-0690">Ribosome biogenesis</keyword>
<dbReference type="InterPro" id="IPR012340">
    <property type="entry name" value="NA-bd_OB-fold"/>
</dbReference>
<dbReference type="HAMAP" id="MF_01820">
    <property type="entry name" value="GTPase_RsgA"/>
    <property type="match status" value="1"/>
</dbReference>
<dbReference type="InterPro" id="IPR010914">
    <property type="entry name" value="RsgA_GTPase_dom"/>
</dbReference>
<evidence type="ECO:0000256" key="3">
    <source>
        <dbReference type="ARBA" id="ARBA00022723"/>
    </source>
</evidence>
<comment type="subcellular location">
    <subcellularLocation>
        <location evidence="10">Cytoplasm</location>
    </subcellularLocation>
</comment>
<keyword evidence="8 10" id="KW-0694">RNA-binding</keyword>
<dbReference type="CDD" id="cd01854">
    <property type="entry name" value="YjeQ_EngC"/>
    <property type="match status" value="1"/>
</dbReference>
<dbReference type="Gene3D" id="3.40.50.300">
    <property type="entry name" value="P-loop containing nucleotide triphosphate hydrolases"/>
    <property type="match status" value="1"/>
</dbReference>
<sequence length="352" mass="39519">MNLITYGWNQHLKDLPLNLMSDQSVGRIISEYKGQYKLITERGEYLAEVAGKMRHQAETRQDFPAVGDWVVVRERHSEHKATIDRILPRFSKFSRKTAGSATTEQIVAANIDTVFLVMALNHDFNLRRLERYLTMAWESGANPVILLSKADLCDDLQDKRTAVDSIAFGVPVLTVSALNDEGKEQLAPYLGTGKTGVFLGSSGAGKSTLTNWLCGRQIQTVNAVRTDDDRGRHTTTNRELIVLPGGGVIIDTPGMRELQLWAASDSSLDHSFSDVEALAANCRFGDCTHQSEPGCAVQKALKDGRLSAERYRSYLKLQRELAFVRRKTDPQARLIEKAHWKKIHVQMRRRPK</sequence>
<proteinExistence type="inferred from homology"/>
<feature type="domain" description="EngC GTPase" evidence="11">
    <location>
        <begin position="109"/>
        <end position="256"/>
    </location>
</feature>
<dbReference type="Gene3D" id="1.10.40.50">
    <property type="entry name" value="Probable gtpase engc, domain 3"/>
    <property type="match status" value="1"/>
</dbReference>
<dbReference type="Pfam" id="PF03193">
    <property type="entry name" value="RsgA_GTPase"/>
    <property type="match status" value="1"/>
</dbReference>
<keyword evidence="7 10" id="KW-0862">Zinc</keyword>
<evidence type="ECO:0000313" key="13">
    <source>
        <dbReference type="EMBL" id="MCL1632677.1"/>
    </source>
</evidence>
<feature type="binding site" evidence="10">
    <location>
        <begin position="148"/>
        <end position="151"/>
    </location>
    <ligand>
        <name>GTP</name>
        <dbReference type="ChEBI" id="CHEBI:37565"/>
    </ligand>
</feature>
<evidence type="ECO:0000256" key="5">
    <source>
        <dbReference type="ARBA" id="ARBA00022741"/>
    </source>
</evidence>
<evidence type="ECO:0000256" key="9">
    <source>
        <dbReference type="ARBA" id="ARBA00023134"/>
    </source>
</evidence>
<keyword evidence="4 10" id="KW-0699">rRNA-binding</keyword>
<keyword evidence="3 10" id="KW-0479">Metal-binding</keyword>
<gene>
    <name evidence="10 13" type="primary">rsgA</name>
    <name evidence="13" type="ORF">M3N64_12185</name>
</gene>
<keyword evidence="5 10" id="KW-0547">Nucleotide-binding</keyword>
<dbReference type="PROSITE" id="PS51721">
    <property type="entry name" value="G_CP"/>
    <property type="match status" value="1"/>
</dbReference>
<feature type="binding site" evidence="10">
    <location>
        <position position="295"/>
    </location>
    <ligand>
        <name>Zn(2+)</name>
        <dbReference type="ChEBI" id="CHEBI:29105"/>
    </ligand>
</feature>
<dbReference type="PANTHER" id="PTHR32120">
    <property type="entry name" value="SMALL RIBOSOMAL SUBUNIT BIOGENESIS GTPASE RSGA"/>
    <property type="match status" value="1"/>
</dbReference>
<comment type="function">
    <text evidence="10">One of several proteins that assist in the late maturation steps of the functional core of the 30S ribosomal subunit. Helps release RbfA from mature subunits. May play a role in the assembly of ribosomal proteins into the subunit. Circularly permuted GTPase that catalyzes slow GTP hydrolysis, GTPase activity is stimulated by the 30S ribosomal subunit.</text>
</comment>
<feature type="binding site" evidence="10">
    <location>
        <begin position="200"/>
        <end position="208"/>
    </location>
    <ligand>
        <name>GTP</name>
        <dbReference type="ChEBI" id="CHEBI:37565"/>
    </ligand>
</feature>
<evidence type="ECO:0000259" key="12">
    <source>
        <dbReference type="PROSITE" id="PS51721"/>
    </source>
</evidence>
<evidence type="ECO:0000256" key="1">
    <source>
        <dbReference type="ARBA" id="ARBA00022490"/>
    </source>
</evidence>
<reference evidence="13 14" key="1">
    <citation type="submission" date="2022-05" db="EMBL/GenBank/DDBJ databases">
        <title>Sporolactobacillus sp nov CPB3-1, isolated from tree bark (Mangifera indica L.).</title>
        <authorList>
            <person name="Phuengjayaem S."/>
            <person name="Tanasupawat S."/>
        </authorList>
    </citation>
    <scope>NUCLEOTIDE SEQUENCE [LARGE SCALE GENOMIC DNA]</scope>
    <source>
        <strain evidence="13 14">CPB3-1</strain>
    </source>
</reference>
<comment type="caution">
    <text evidence="13">The sequence shown here is derived from an EMBL/GenBank/DDBJ whole genome shotgun (WGS) entry which is preliminary data.</text>
</comment>
<dbReference type="Gene3D" id="2.40.50.140">
    <property type="entry name" value="Nucleic acid-binding proteins"/>
    <property type="match status" value="1"/>
</dbReference>
<evidence type="ECO:0000256" key="7">
    <source>
        <dbReference type="ARBA" id="ARBA00022833"/>
    </source>
</evidence>
<dbReference type="SUPFAM" id="SSF52540">
    <property type="entry name" value="P-loop containing nucleoside triphosphate hydrolases"/>
    <property type="match status" value="1"/>
</dbReference>
<dbReference type="PANTHER" id="PTHR32120:SF10">
    <property type="entry name" value="SMALL RIBOSOMAL SUBUNIT BIOGENESIS GTPASE RSGA"/>
    <property type="match status" value="1"/>
</dbReference>
<organism evidence="13 14">
    <name type="scientific">Sporolactobacillus mangiferae</name>
    <dbReference type="NCBI Taxonomy" id="2940498"/>
    <lineage>
        <taxon>Bacteria</taxon>
        <taxon>Bacillati</taxon>
        <taxon>Bacillota</taxon>
        <taxon>Bacilli</taxon>
        <taxon>Bacillales</taxon>
        <taxon>Sporolactobacillaceae</taxon>
        <taxon>Sporolactobacillus</taxon>
    </lineage>
</organism>
<feature type="binding site" evidence="10">
    <location>
        <position position="282"/>
    </location>
    <ligand>
        <name>Zn(2+)</name>
        <dbReference type="ChEBI" id="CHEBI:29105"/>
    </ligand>
</feature>
<dbReference type="EC" id="3.6.1.-" evidence="10"/>
<dbReference type="Proteomes" id="UP001203004">
    <property type="component" value="Unassembled WGS sequence"/>
</dbReference>
<accession>A0ABT0MCR4</accession>
<evidence type="ECO:0000313" key="14">
    <source>
        <dbReference type="Proteomes" id="UP001203004"/>
    </source>
</evidence>
<feature type="domain" description="CP-type G" evidence="12">
    <location>
        <begin position="103"/>
        <end position="258"/>
    </location>
</feature>
<evidence type="ECO:0000256" key="10">
    <source>
        <dbReference type="HAMAP-Rule" id="MF_01820"/>
    </source>
</evidence>
<keyword evidence="6 10" id="KW-0378">Hydrolase</keyword>
<comment type="similarity">
    <text evidence="10">Belongs to the TRAFAC class YlqF/YawG GTPase family. RsgA subfamily.</text>
</comment>
<keyword evidence="1 10" id="KW-0963">Cytoplasm</keyword>